<dbReference type="PANTHER" id="PTHR48464:SF1">
    <property type="entry name" value="MYB_SANT-LIKE DOMAIN-CONTAINING PROTEIN"/>
    <property type="match status" value="1"/>
</dbReference>
<dbReference type="PANTHER" id="PTHR48464">
    <property type="match status" value="1"/>
</dbReference>
<comment type="caution">
    <text evidence="1">The sequence shown here is derived from an EMBL/GenBank/DDBJ whole genome shotgun (WGS) entry which is preliminary data.</text>
</comment>
<name>A0A7J8RFC8_GOSDV</name>
<gene>
    <name evidence="1" type="ORF">Godav_013100</name>
</gene>
<accession>A0A7J8RFC8</accession>
<evidence type="ECO:0000313" key="2">
    <source>
        <dbReference type="Proteomes" id="UP000593561"/>
    </source>
</evidence>
<keyword evidence="2" id="KW-1185">Reference proteome</keyword>
<dbReference type="EMBL" id="JABFAC010000005">
    <property type="protein sequence ID" value="MBA0612504.1"/>
    <property type="molecule type" value="Genomic_DNA"/>
</dbReference>
<dbReference type="Proteomes" id="UP000593561">
    <property type="component" value="Unassembled WGS sequence"/>
</dbReference>
<proteinExistence type="predicted"/>
<reference evidence="1 2" key="1">
    <citation type="journal article" date="2019" name="Genome Biol. Evol.">
        <title>Insights into the evolution of the New World diploid cottons (Gossypium, subgenus Houzingenia) based on genome sequencing.</title>
        <authorList>
            <person name="Grover C.E."/>
            <person name="Arick M.A. 2nd"/>
            <person name="Thrash A."/>
            <person name="Conover J.L."/>
            <person name="Sanders W.S."/>
            <person name="Peterson D.G."/>
            <person name="Frelichowski J.E."/>
            <person name="Scheffler J.A."/>
            <person name="Scheffler B.E."/>
            <person name="Wendel J.F."/>
        </authorList>
    </citation>
    <scope>NUCLEOTIDE SEQUENCE [LARGE SCALE GENOMIC DNA]</scope>
    <source>
        <strain evidence="1">27</strain>
        <tissue evidence="1">Leaf</tissue>
    </source>
</reference>
<sequence length="218" mass="25244">MSYDPLECDDKASSGKKVEDIYTYEAVVSGIEPTNEWNMSRQQFTTEMFNEWRAFRSMSRMTSHEVNLKGGSSSSKSNRRHWTDEEDKMLMQCLVELKHTSDFGWDAMREVVTTKQAMWHDIVKSHKKVTSFKTRTLPYFEDLSMIYGKDRVTGKNAQTPVDIIEYLEGEENDNGGTENIENGMGVEEDCFNGIEMLICQWISRIIVIQGRHLLVESR</sequence>
<dbReference type="AlphaFoldDB" id="A0A7J8RFC8"/>
<organism evidence="1 2">
    <name type="scientific">Gossypium davidsonii</name>
    <name type="common">Davidson's cotton</name>
    <name type="synonym">Gossypium klotzschianum subsp. davidsonii</name>
    <dbReference type="NCBI Taxonomy" id="34287"/>
    <lineage>
        <taxon>Eukaryota</taxon>
        <taxon>Viridiplantae</taxon>
        <taxon>Streptophyta</taxon>
        <taxon>Embryophyta</taxon>
        <taxon>Tracheophyta</taxon>
        <taxon>Spermatophyta</taxon>
        <taxon>Magnoliopsida</taxon>
        <taxon>eudicotyledons</taxon>
        <taxon>Gunneridae</taxon>
        <taxon>Pentapetalae</taxon>
        <taxon>rosids</taxon>
        <taxon>malvids</taxon>
        <taxon>Malvales</taxon>
        <taxon>Malvaceae</taxon>
        <taxon>Malvoideae</taxon>
        <taxon>Gossypium</taxon>
    </lineage>
</organism>
<evidence type="ECO:0000313" key="1">
    <source>
        <dbReference type="EMBL" id="MBA0612504.1"/>
    </source>
</evidence>
<protein>
    <submittedName>
        <fullName evidence="1">Uncharacterized protein</fullName>
    </submittedName>
</protein>